<gene>
    <name evidence="2" type="ORF">EHZ11_14990</name>
</gene>
<name>A0AAE8FRJ7_CLOPF</name>
<accession>A0AAE8FRJ7</accession>
<evidence type="ECO:0000256" key="1">
    <source>
        <dbReference type="SAM" id="Coils"/>
    </source>
</evidence>
<dbReference type="RefSeq" id="WP_124228936.1">
    <property type="nucleotide sequence ID" value="NZ_CP148678.1"/>
</dbReference>
<dbReference type="AlphaFoldDB" id="A0AAE8FRJ7"/>
<keyword evidence="1" id="KW-0175">Coiled coil</keyword>
<dbReference type="Proteomes" id="UP000273641">
    <property type="component" value="Unassembled WGS sequence"/>
</dbReference>
<proteinExistence type="predicted"/>
<feature type="coiled-coil region" evidence="1">
    <location>
        <begin position="67"/>
        <end position="235"/>
    </location>
</feature>
<dbReference type="EMBL" id="RQNR01000012">
    <property type="protein sequence ID" value="RQN22945.1"/>
    <property type="molecule type" value="Genomic_DNA"/>
</dbReference>
<sequence length="250" mass="29352">MDENNLIAVVKAAEELGVSRVSIDNNIKRKNIEKKYIGRTAYITKEEFKAIEQSMQNNGKLKRIKIMDNIEKELESIKMEKESLINELSSANQQLESSLFELDKVKEQKENLNEQLKESKKNLENIQILFAREQELHMKSQNRVLSLESELKQTKLQLTQGENENTKLRENMKEIKIKLETEKDIIAERLQEKSDKLDEVTKEKIEAEIAIEGYRNELEQERKAKEILIEKQNLKPLEHFKLGLKGLFKR</sequence>
<evidence type="ECO:0000313" key="2">
    <source>
        <dbReference type="EMBL" id="RQN22945.1"/>
    </source>
</evidence>
<reference evidence="2 3" key="1">
    <citation type="submission" date="2018-11" db="EMBL/GenBank/DDBJ databases">
        <title>Draft genome sequences of potential pathogenic Clostridium perfringens from environmental surface water in the North West Province, South Africa.</title>
        <authorList>
            <person name="Fourie J.C.J."/>
            <person name="Sanko T.J."/>
            <person name="Bezuidenhout C."/>
            <person name="Mienie C."/>
            <person name="Adeleke R."/>
        </authorList>
    </citation>
    <scope>NUCLEOTIDE SEQUENCE [LARGE SCALE GENOMIC DNA]</scope>
    <source>
        <strain evidence="2 3">SC4-C13</strain>
    </source>
</reference>
<organism evidence="2 3">
    <name type="scientific">Clostridium perfringens</name>
    <dbReference type="NCBI Taxonomy" id="1502"/>
    <lineage>
        <taxon>Bacteria</taxon>
        <taxon>Bacillati</taxon>
        <taxon>Bacillota</taxon>
        <taxon>Clostridia</taxon>
        <taxon>Eubacteriales</taxon>
        <taxon>Clostridiaceae</taxon>
        <taxon>Clostridium</taxon>
    </lineage>
</organism>
<protein>
    <submittedName>
        <fullName evidence="2">Uncharacterized protein</fullName>
    </submittedName>
</protein>
<comment type="caution">
    <text evidence="2">The sequence shown here is derived from an EMBL/GenBank/DDBJ whole genome shotgun (WGS) entry which is preliminary data.</text>
</comment>
<evidence type="ECO:0000313" key="3">
    <source>
        <dbReference type="Proteomes" id="UP000273641"/>
    </source>
</evidence>